<comment type="caution">
    <text evidence="1">The sequence shown here is derived from an EMBL/GenBank/DDBJ whole genome shotgun (WGS) entry which is preliminary data.</text>
</comment>
<evidence type="ECO:0000313" key="2">
    <source>
        <dbReference type="Proteomes" id="UP000195402"/>
    </source>
</evidence>
<name>A0A200RE09_MACCD</name>
<dbReference type="EMBL" id="MVGT01000006">
    <property type="protein sequence ID" value="OVA20945.1"/>
    <property type="molecule type" value="Genomic_DNA"/>
</dbReference>
<dbReference type="Proteomes" id="UP000195402">
    <property type="component" value="Unassembled WGS sequence"/>
</dbReference>
<accession>A0A200RE09</accession>
<sequence length="58" mass="6416">MVQCHMCDELGHTAIVCPWSHLNFYKKENAGVVESPTILCSSVRSTSLHARKEGATEL</sequence>
<protein>
    <recommendedName>
        <fullName evidence="3">Zinc finger protein</fullName>
    </recommendedName>
</protein>
<reference evidence="1 2" key="1">
    <citation type="journal article" date="2017" name="Mol. Plant">
        <title>The Genome of Medicinal Plant Macleaya cordata Provides New Insights into Benzylisoquinoline Alkaloids Metabolism.</title>
        <authorList>
            <person name="Liu X."/>
            <person name="Liu Y."/>
            <person name="Huang P."/>
            <person name="Ma Y."/>
            <person name="Qing Z."/>
            <person name="Tang Q."/>
            <person name="Cao H."/>
            <person name="Cheng P."/>
            <person name="Zheng Y."/>
            <person name="Yuan Z."/>
            <person name="Zhou Y."/>
            <person name="Liu J."/>
            <person name="Tang Z."/>
            <person name="Zhuo Y."/>
            <person name="Zhang Y."/>
            <person name="Yu L."/>
            <person name="Huang J."/>
            <person name="Yang P."/>
            <person name="Peng Q."/>
            <person name="Zhang J."/>
            <person name="Jiang W."/>
            <person name="Zhang Z."/>
            <person name="Lin K."/>
            <person name="Ro D.K."/>
            <person name="Chen X."/>
            <person name="Xiong X."/>
            <person name="Shang Y."/>
            <person name="Huang S."/>
            <person name="Zeng J."/>
        </authorList>
    </citation>
    <scope>NUCLEOTIDE SEQUENCE [LARGE SCALE GENOMIC DNA]</scope>
    <source>
        <strain evidence="2">cv. BLH2017</strain>
        <tissue evidence="1">Root</tissue>
    </source>
</reference>
<evidence type="ECO:0000313" key="1">
    <source>
        <dbReference type="EMBL" id="OVA20945.1"/>
    </source>
</evidence>
<dbReference type="InParanoid" id="A0A200RE09"/>
<organism evidence="1 2">
    <name type="scientific">Macleaya cordata</name>
    <name type="common">Five-seeded plume-poppy</name>
    <name type="synonym">Bocconia cordata</name>
    <dbReference type="NCBI Taxonomy" id="56857"/>
    <lineage>
        <taxon>Eukaryota</taxon>
        <taxon>Viridiplantae</taxon>
        <taxon>Streptophyta</taxon>
        <taxon>Embryophyta</taxon>
        <taxon>Tracheophyta</taxon>
        <taxon>Spermatophyta</taxon>
        <taxon>Magnoliopsida</taxon>
        <taxon>Ranunculales</taxon>
        <taxon>Papaveraceae</taxon>
        <taxon>Papaveroideae</taxon>
        <taxon>Macleaya</taxon>
    </lineage>
</organism>
<proteinExistence type="predicted"/>
<dbReference type="AlphaFoldDB" id="A0A200RE09"/>
<evidence type="ECO:0008006" key="3">
    <source>
        <dbReference type="Google" id="ProtNLM"/>
    </source>
</evidence>
<keyword evidence="2" id="KW-1185">Reference proteome</keyword>
<gene>
    <name evidence="1" type="ORF">BVC80_8835g7</name>
</gene>